<name>A0A3N5DIG6_9SPHN</name>
<dbReference type="RefSeq" id="WP_123877878.1">
    <property type="nucleotide sequence ID" value="NZ_RPFZ01000001.1"/>
</dbReference>
<evidence type="ECO:0000313" key="3">
    <source>
        <dbReference type="Proteomes" id="UP000275232"/>
    </source>
</evidence>
<keyword evidence="3" id="KW-1185">Reference proteome</keyword>
<feature type="compositionally biased region" description="Basic and acidic residues" evidence="1">
    <location>
        <begin position="1"/>
        <end position="18"/>
    </location>
</feature>
<dbReference type="AlphaFoldDB" id="A0A3N5DIG6"/>
<protein>
    <submittedName>
        <fullName evidence="2">Uncharacterized protein</fullName>
    </submittedName>
</protein>
<accession>A0A3N5DIG6</accession>
<dbReference type="Proteomes" id="UP000275232">
    <property type="component" value="Unassembled WGS sequence"/>
</dbReference>
<dbReference type="EMBL" id="RPFZ01000001">
    <property type="protein sequence ID" value="RPF70425.1"/>
    <property type="molecule type" value="Genomic_DNA"/>
</dbReference>
<organism evidence="2 3">
    <name type="scientific">Aurantiacibacter spongiae</name>
    <dbReference type="NCBI Taxonomy" id="2488860"/>
    <lineage>
        <taxon>Bacteria</taxon>
        <taxon>Pseudomonadati</taxon>
        <taxon>Pseudomonadota</taxon>
        <taxon>Alphaproteobacteria</taxon>
        <taxon>Sphingomonadales</taxon>
        <taxon>Erythrobacteraceae</taxon>
        <taxon>Aurantiacibacter</taxon>
    </lineage>
</organism>
<reference evidence="2 3" key="1">
    <citation type="submission" date="2018-11" db="EMBL/GenBank/DDBJ databases">
        <title>Erythrobacter spongiae sp. nov., isolated from a marine sponge.</title>
        <authorList>
            <person name="Zhuang L."/>
            <person name="Luo L."/>
        </authorList>
    </citation>
    <scope>NUCLEOTIDE SEQUENCE [LARGE SCALE GENOMIC DNA]</scope>
    <source>
        <strain evidence="2 3">HN-E23</strain>
    </source>
</reference>
<gene>
    <name evidence="2" type="ORF">EG799_01375</name>
</gene>
<evidence type="ECO:0000313" key="2">
    <source>
        <dbReference type="EMBL" id="RPF70425.1"/>
    </source>
</evidence>
<comment type="caution">
    <text evidence="2">The sequence shown here is derived from an EMBL/GenBank/DDBJ whole genome shotgun (WGS) entry which is preliminary data.</text>
</comment>
<sequence length="85" mass="9706">MSNELEARLRRNEPRRGENASGLRNEAADTLQRYREALEKITAPMGNAPDRGDKGWSPGMTTEHWHCAAVSFRRIARQALQERQS</sequence>
<proteinExistence type="predicted"/>
<feature type="region of interest" description="Disordered" evidence="1">
    <location>
        <begin position="1"/>
        <end position="27"/>
    </location>
</feature>
<feature type="region of interest" description="Disordered" evidence="1">
    <location>
        <begin position="40"/>
        <end position="60"/>
    </location>
</feature>
<evidence type="ECO:0000256" key="1">
    <source>
        <dbReference type="SAM" id="MobiDB-lite"/>
    </source>
</evidence>